<feature type="non-terminal residue" evidence="2">
    <location>
        <position position="223"/>
    </location>
</feature>
<evidence type="ECO:0000313" key="2">
    <source>
        <dbReference type="EMBL" id="KAF9553262.1"/>
    </source>
</evidence>
<keyword evidence="3" id="KW-1185">Reference proteome</keyword>
<dbReference type="Gene3D" id="1.10.472.10">
    <property type="entry name" value="Cyclin-like"/>
    <property type="match status" value="1"/>
</dbReference>
<proteinExistence type="predicted"/>
<reference evidence="2" key="1">
    <citation type="journal article" date="2020" name="Fungal Divers.">
        <title>Resolving the Mortierellaceae phylogeny through synthesis of multi-gene phylogenetics and phylogenomics.</title>
        <authorList>
            <person name="Vandepol N."/>
            <person name="Liber J."/>
            <person name="Desiro A."/>
            <person name="Na H."/>
            <person name="Kennedy M."/>
            <person name="Barry K."/>
            <person name="Grigoriev I.V."/>
            <person name="Miller A.N."/>
            <person name="O'Donnell K."/>
            <person name="Stajich J.E."/>
            <person name="Bonito G."/>
        </authorList>
    </citation>
    <scope>NUCLEOTIDE SEQUENCE</scope>
    <source>
        <strain evidence="2">KOD1015</strain>
    </source>
</reference>
<accession>A0A9P6K8N4</accession>
<feature type="region of interest" description="Disordered" evidence="1">
    <location>
        <begin position="201"/>
        <end position="223"/>
    </location>
</feature>
<dbReference type="EMBL" id="JAABOA010006906">
    <property type="protein sequence ID" value="KAF9553262.1"/>
    <property type="molecule type" value="Genomic_DNA"/>
</dbReference>
<dbReference type="AlphaFoldDB" id="A0A9P6K8N4"/>
<dbReference type="Proteomes" id="UP000780801">
    <property type="component" value="Unassembled WGS sequence"/>
</dbReference>
<gene>
    <name evidence="2" type="ORF">BGW38_009408</name>
</gene>
<name>A0A9P6K8N4_9FUNG</name>
<protein>
    <submittedName>
        <fullName evidence="2">Uncharacterized protein</fullName>
    </submittedName>
</protein>
<feature type="compositionally biased region" description="Low complexity" evidence="1">
    <location>
        <begin position="201"/>
        <end position="210"/>
    </location>
</feature>
<evidence type="ECO:0000313" key="3">
    <source>
        <dbReference type="Proteomes" id="UP000780801"/>
    </source>
</evidence>
<organism evidence="2 3">
    <name type="scientific">Lunasporangiospora selenospora</name>
    <dbReference type="NCBI Taxonomy" id="979761"/>
    <lineage>
        <taxon>Eukaryota</taxon>
        <taxon>Fungi</taxon>
        <taxon>Fungi incertae sedis</taxon>
        <taxon>Mucoromycota</taxon>
        <taxon>Mortierellomycotina</taxon>
        <taxon>Mortierellomycetes</taxon>
        <taxon>Mortierellales</taxon>
        <taxon>Mortierellaceae</taxon>
        <taxon>Lunasporangiospora</taxon>
    </lineage>
</organism>
<dbReference type="OrthoDB" id="286814at2759"/>
<feature type="region of interest" description="Disordered" evidence="1">
    <location>
        <begin position="1"/>
        <end position="35"/>
    </location>
</feature>
<comment type="caution">
    <text evidence="2">The sequence shown here is derived from an EMBL/GenBank/DDBJ whole genome shotgun (WGS) entry which is preliminary data.</text>
</comment>
<sequence length="223" mass="24310">MASSSSTPGAPPVTRPWHHPQQPQQQQPQSRALGEAHTTSLIDSLAASKLLMVENLVDTAAMIIESIWPNPVCNAQSKTPVIPLNIFVKETLRRSRTTLSTLQLALYYIHRVRARVLIAREKIHQDQIQIAQQQQQIPLFSQPGCPPSPCDSLDSCTSDPESVRNDYFNTVSGPLAPRINTLPLTPPDCDPTAALSLSPLSPSSIHASTSVAAKTEPIECGRR</sequence>
<feature type="compositionally biased region" description="Low complexity" evidence="1">
    <location>
        <begin position="20"/>
        <end position="29"/>
    </location>
</feature>
<evidence type="ECO:0000256" key="1">
    <source>
        <dbReference type="SAM" id="MobiDB-lite"/>
    </source>
</evidence>